<evidence type="ECO:0000256" key="1">
    <source>
        <dbReference type="ARBA" id="ARBA00010718"/>
    </source>
</evidence>
<dbReference type="InParanoid" id="A0A6J2X8J7"/>
<evidence type="ECO:0000256" key="2">
    <source>
        <dbReference type="SAM" id="MobiDB-lite"/>
    </source>
</evidence>
<feature type="compositionally biased region" description="Basic and acidic residues" evidence="2">
    <location>
        <begin position="93"/>
        <end position="135"/>
    </location>
</feature>
<dbReference type="OrthoDB" id="429145at2759"/>
<dbReference type="InterPro" id="IPR001148">
    <property type="entry name" value="CA_dom"/>
</dbReference>
<dbReference type="PANTHER" id="PTHR18952:SF114">
    <property type="entry name" value="CARBONIC ANHYDRASE 3, ISOFORM A"/>
    <property type="match status" value="1"/>
</dbReference>
<dbReference type="GO" id="GO:0005737">
    <property type="term" value="C:cytoplasm"/>
    <property type="evidence" value="ECO:0007669"/>
    <property type="project" value="TreeGrafter"/>
</dbReference>
<sequence length="461" mass="52310">MSKRSRSGSLDDTDSEAKKIKTNTKYVEENLKRSFKEEKEKSSGNESKIDENNIKETFKNVELLTPQTTINGNGNRNKSVGEEASKSQKRKKSLIDGRELLKKENDSKEEITEKENTEVENNIRETFKNIEKQDTENGNGSRRGSLGGDKTQKRKKSLTDGKLKRKLSGSGPSRKRICVTRNQCVCGPNGAEPAKSQLVEDHEAHMLVAEWRLHKFQSPIELSHEESITHDHFDPLEFHGHWDNDGVATFTNTGKTVVLRFSERATPYLVGGPLHKDTYCFEQLHFHWSDDDSGGCEHIFEGRAYSMEAHAVHYNLKYGSFKDAVDKPDGLAVIGFFLEATDNEDNPCFSEMVKGVQNVIKINTTTNIAPDCLNWIKEEAQCKGYYTYQGSLTTEPYLESVTWILYPTPIHVSRQQVAYFRELKSTACEKINIVNNVRPIQSPPADKKINVIFARSHKQSE</sequence>
<dbReference type="PANTHER" id="PTHR18952">
    <property type="entry name" value="CARBONIC ANHYDRASE"/>
    <property type="match status" value="1"/>
</dbReference>
<dbReference type="Pfam" id="PF00194">
    <property type="entry name" value="Carb_anhydrase"/>
    <property type="match status" value="1"/>
</dbReference>
<feature type="compositionally biased region" description="Basic and acidic residues" evidence="2">
    <location>
        <begin position="26"/>
        <end position="59"/>
    </location>
</feature>
<comment type="similarity">
    <text evidence="1">Belongs to the alpha-carbonic anhydrase family.</text>
</comment>
<dbReference type="InterPro" id="IPR036398">
    <property type="entry name" value="CA_dom_sf"/>
</dbReference>
<dbReference type="FunCoup" id="A0A6J2X8J7">
    <property type="interactions" value="118"/>
</dbReference>
<dbReference type="RefSeq" id="XP_030747542.1">
    <property type="nucleotide sequence ID" value="XM_030891682.1"/>
</dbReference>
<organism evidence="4 5">
    <name type="scientific">Sitophilus oryzae</name>
    <name type="common">Rice weevil</name>
    <name type="synonym">Curculio oryzae</name>
    <dbReference type="NCBI Taxonomy" id="7048"/>
    <lineage>
        <taxon>Eukaryota</taxon>
        <taxon>Metazoa</taxon>
        <taxon>Ecdysozoa</taxon>
        <taxon>Arthropoda</taxon>
        <taxon>Hexapoda</taxon>
        <taxon>Insecta</taxon>
        <taxon>Pterygota</taxon>
        <taxon>Neoptera</taxon>
        <taxon>Endopterygota</taxon>
        <taxon>Coleoptera</taxon>
        <taxon>Polyphaga</taxon>
        <taxon>Cucujiformia</taxon>
        <taxon>Curculionidae</taxon>
        <taxon>Dryophthorinae</taxon>
        <taxon>Sitophilus</taxon>
    </lineage>
</organism>
<dbReference type="InterPro" id="IPR023561">
    <property type="entry name" value="Carbonic_anhydrase_a-class"/>
</dbReference>
<feature type="domain" description="Alpha-carbonic anhydrase" evidence="3">
    <location>
        <begin position="198"/>
        <end position="453"/>
    </location>
</feature>
<feature type="compositionally biased region" description="Polar residues" evidence="2">
    <location>
        <begin position="65"/>
        <end position="78"/>
    </location>
</feature>
<feature type="compositionally biased region" description="Basic residues" evidence="2">
    <location>
        <begin position="163"/>
        <end position="174"/>
    </location>
</feature>
<feature type="region of interest" description="Disordered" evidence="2">
    <location>
        <begin position="1"/>
        <end position="174"/>
    </location>
</feature>
<dbReference type="SMART" id="SM01057">
    <property type="entry name" value="Carb_anhydrase"/>
    <property type="match status" value="1"/>
</dbReference>
<gene>
    <name evidence="5" type="primary">LOC115876014</name>
</gene>
<evidence type="ECO:0000313" key="5">
    <source>
        <dbReference type="RefSeq" id="XP_030747542.1"/>
    </source>
</evidence>
<evidence type="ECO:0000313" key="4">
    <source>
        <dbReference type="Proteomes" id="UP000504635"/>
    </source>
</evidence>
<proteinExistence type="inferred from homology"/>
<dbReference type="Proteomes" id="UP000504635">
    <property type="component" value="Unplaced"/>
</dbReference>
<protein>
    <submittedName>
        <fullName evidence="5">Uncharacterized protein LOC115876014 isoform X1</fullName>
    </submittedName>
</protein>
<dbReference type="Gene3D" id="3.10.200.10">
    <property type="entry name" value="Alpha carbonic anhydrase"/>
    <property type="match status" value="1"/>
</dbReference>
<reference evidence="5" key="1">
    <citation type="submission" date="2025-08" db="UniProtKB">
        <authorList>
            <consortium name="RefSeq"/>
        </authorList>
    </citation>
    <scope>IDENTIFICATION</scope>
    <source>
        <tissue evidence="5">Gonads</tissue>
    </source>
</reference>
<dbReference type="SUPFAM" id="SSF51069">
    <property type="entry name" value="Carbonic anhydrase"/>
    <property type="match status" value="1"/>
</dbReference>
<dbReference type="AlphaFoldDB" id="A0A6J2X8J7"/>
<dbReference type="GO" id="GO:0008270">
    <property type="term" value="F:zinc ion binding"/>
    <property type="evidence" value="ECO:0007669"/>
    <property type="project" value="InterPro"/>
</dbReference>
<dbReference type="PROSITE" id="PS51144">
    <property type="entry name" value="ALPHA_CA_2"/>
    <property type="match status" value="1"/>
</dbReference>
<dbReference type="CDD" id="cd00326">
    <property type="entry name" value="alpha_CA"/>
    <property type="match status" value="1"/>
</dbReference>
<dbReference type="KEGG" id="soy:115876014"/>
<dbReference type="GeneID" id="115876014"/>
<name>A0A6J2X8J7_SITOR</name>
<evidence type="ECO:0000259" key="3">
    <source>
        <dbReference type="PROSITE" id="PS51144"/>
    </source>
</evidence>
<accession>A0A6J2X8J7</accession>
<dbReference type="CTD" id="31804"/>
<dbReference type="GO" id="GO:0004089">
    <property type="term" value="F:carbonate dehydratase activity"/>
    <property type="evidence" value="ECO:0007669"/>
    <property type="project" value="InterPro"/>
</dbReference>
<keyword evidence="4" id="KW-1185">Reference proteome</keyword>